<dbReference type="RefSeq" id="WP_146396060.1">
    <property type="nucleotide sequence ID" value="NZ_SJPJ01000001.1"/>
</dbReference>
<name>A0A5C5Z0B5_9BACT</name>
<keyword evidence="1" id="KW-1133">Transmembrane helix</keyword>
<feature type="transmembrane region" description="Helical" evidence="1">
    <location>
        <begin position="25"/>
        <end position="42"/>
    </location>
</feature>
<keyword evidence="1" id="KW-0812">Transmembrane</keyword>
<sequence>MIESHPDKSELTDRQSASIPDLPRPVWIILLAIMVLIVSTIASRTPASGQGIGPSGQGIGLDAIIMDGDASGMNLLNSVLIDGGSRVDNTWQCSRPISYDGITTVFDFGNVGFLRSASYGQSVQLVAALANFDSDADADGWRAELVVLSADDYPVTVPAYAYFELTPKHWNPFDIYLPQRPSNLNWVKPISWNMPLYFDEDGVARVKLPLRRSIEVDWDKRFSYPDTGLLTVRVSIRGGETLHSSAVVQIRAPVLVDTWRPDR</sequence>
<keyword evidence="3" id="KW-1185">Reference proteome</keyword>
<protein>
    <submittedName>
        <fullName evidence="2">Uncharacterized protein</fullName>
    </submittedName>
</protein>
<dbReference type="Proteomes" id="UP000315010">
    <property type="component" value="Unassembled WGS sequence"/>
</dbReference>
<organism evidence="2 3">
    <name type="scientific">Novipirellula herctigrandis</name>
    <dbReference type="NCBI Taxonomy" id="2527986"/>
    <lineage>
        <taxon>Bacteria</taxon>
        <taxon>Pseudomonadati</taxon>
        <taxon>Planctomycetota</taxon>
        <taxon>Planctomycetia</taxon>
        <taxon>Pirellulales</taxon>
        <taxon>Pirellulaceae</taxon>
        <taxon>Novipirellula</taxon>
    </lineage>
</organism>
<evidence type="ECO:0000313" key="2">
    <source>
        <dbReference type="EMBL" id="TWT80812.1"/>
    </source>
</evidence>
<accession>A0A5C5Z0B5</accession>
<dbReference type="OrthoDB" id="286446at2"/>
<evidence type="ECO:0000313" key="3">
    <source>
        <dbReference type="Proteomes" id="UP000315010"/>
    </source>
</evidence>
<reference evidence="2 3" key="1">
    <citation type="submission" date="2019-02" db="EMBL/GenBank/DDBJ databases">
        <title>Deep-cultivation of Planctomycetes and their phenomic and genomic characterization uncovers novel biology.</title>
        <authorList>
            <person name="Wiegand S."/>
            <person name="Jogler M."/>
            <person name="Boedeker C."/>
            <person name="Pinto D."/>
            <person name="Vollmers J."/>
            <person name="Rivas-Marin E."/>
            <person name="Kohn T."/>
            <person name="Peeters S.H."/>
            <person name="Heuer A."/>
            <person name="Rast P."/>
            <person name="Oberbeckmann S."/>
            <person name="Bunk B."/>
            <person name="Jeske O."/>
            <person name="Meyerdierks A."/>
            <person name="Storesund J.E."/>
            <person name="Kallscheuer N."/>
            <person name="Luecker S."/>
            <person name="Lage O.M."/>
            <person name="Pohl T."/>
            <person name="Merkel B.J."/>
            <person name="Hornburger P."/>
            <person name="Mueller R.-W."/>
            <person name="Bruemmer F."/>
            <person name="Labrenz M."/>
            <person name="Spormann A.M."/>
            <person name="Op Den Camp H."/>
            <person name="Overmann J."/>
            <person name="Amann R."/>
            <person name="Jetten M.S.M."/>
            <person name="Mascher T."/>
            <person name="Medema M.H."/>
            <person name="Devos D.P."/>
            <person name="Kaster A.-K."/>
            <person name="Ovreas L."/>
            <person name="Rohde M."/>
            <person name="Galperin M.Y."/>
            <person name="Jogler C."/>
        </authorList>
    </citation>
    <scope>NUCLEOTIDE SEQUENCE [LARGE SCALE GENOMIC DNA]</scope>
    <source>
        <strain evidence="2 3">CA13</strain>
    </source>
</reference>
<dbReference type="EMBL" id="SJPJ01000001">
    <property type="protein sequence ID" value="TWT80812.1"/>
    <property type="molecule type" value="Genomic_DNA"/>
</dbReference>
<comment type="caution">
    <text evidence="2">The sequence shown here is derived from an EMBL/GenBank/DDBJ whole genome shotgun (WGS) entry which is preliminary data.</text>
</comment>
<proteinExistence type="predicted"/>
<keyword evidence="1" id="KW-0472">Membrane</keyword>
<dbReference type="AlphaFoldDB" id="A0A5C5Z0B5"/>
<gene>
    <name evidence="2" type="ORF">CA13_22580</name>
</gene>
<evidence type="ECO:0000256" key="1">
    <source>
        <dbReference type="SAM" id="Phobius"/>
    </source>
</evidence>